<accession>A0A517Z6J1</accession>
<dbReference type="EMBL" id="CP036275">
    <property type="protein sequence ID" value="QDU38031.1"/>
    <property type="molecule type" value="Genomic_DNA"/>
</dbReference>
<evidence type="ECO:0008006" key="4">
    <source>
        <dbReference type="Google" id="ProtNLM"/>
    </source>
</evidence>
<dbReference type="Proteomes" id="UP000320496">
    <property type="component" value="Chromosome"/>
</dbReference>
<dbReference type="KEGG" id="mri:Mal4_23510"/>
<organism evidence="2 3">
    <name type="scientific">Maioricimonas rarisocia</name>
    <dbReference type="NCBI Taxonomy" id="2528026"/>
    <lineage>
        <taxon>Bacteria</taxon>
        <taxon>Pseudomonadati</taxon>
        <taxon>Planctomycetota</taxon>
        <taxon>Planctomycetia</taxon>
        <taxon>Planctomycetales</taxon>
        <taxon>Planctomycetaceae</taxon>
        <taxon>Maioricimonas</taxon>
    </lineage>
</organism>
<evidence type="ECO:0000313" key="2">
    <source>
        <dbReference type="EMBL" id="QDU38031.1"/>
    </source>
</evidence>
<feature type="chain" id="PRO_5022148387" description="Secreted protein" evidence="1">
    <location>
        <begin position="23"/>
        <end position="131"/>
    </location>
</feature>
<reference evidence="2 3" key="1">
    <citation type="submission" date="2019-02" db="EMBL/GenBank/DDBJ databases">
        <title>Deep-cultivation of Planctomycetes and their phenomic and genomic characterization uncovers novel biology.</title>
        <authorList>
            <person name="Wiegand S."/>
            <person name="Jogler M."/>
            <person name="Boedeker C."/>
            <person name="Pinto D."/>
            <person name="Vollmers J."/>
            <person name="Rivas-Marin E."/>
            <person name="Kohn T."/>
            <person name="Peeters S.H."/>
            <person name="Heuer A."/>
            <person name="Rast P."/>
            <person name="Oberbeckmann S."/>
            <person name="Bunk B."/>
            <person name="Jeske O."/>
            <person name="Meyerdierks A."/>
            <person name="Storesund J.E."/>
            <person name="Kallscheuer N."/>
            <person name="Luecker S."/>
            <person name="Lage O.M."/>
            <person name="Pohl T."/>
            <person name="Merkel B.J."/>
            <person name="Hornburger P."/>
            <person name="Mueller R.-W."/>
            <person name="Bruemmer F."/>
            <person name="Labrenz M."/>
            <person name="Spormann A.M."/>
            <person name="Op den Camp H."/>
            <person name="Overmann J."/>
            <person name="Amann R."/>
            <person name="Jetten M.S.M."/>
            <person name="Mascher T."/>
            <person name="Medema M.H."/>
            <person name="Devos D.P."/>
            <person name="Kaster A.-K."/>
            <person name="Ovreas L."/>
            <person name="Rohde M."/>
            <person name="Galperin M.Y."/>
            <person name="Jogler C."/>
        </authorList>
    </citation>
    <scope>NUCLEOTIDE SEQUENCE [LARGE SCALE GENOMIC DNA]</scope>
    <source>
        <strain evidence="2 3">Mal4</strain>
    </source>
</reference>
<proteinExistence type="predicted"/>
<evidence type="ECO:0000313" key="3">
    <source>
        <dbReference type="Proteomes" id="UP000320496"/>
    </source>
</evidence>
<keyword evidence="3" id="KW-1185">Reference proteome</keyword>
<protein>
    <recommendedName>
        <fullName evidence="4">Secreted protein</fullName>
    </recommendedName>
</protein>
<feature type="signal peptide" evidence="1">
    <location>
        <begin position="1"/>
        <end position="22"/>
    </location>
</feature>
<evidence type="ECO:0000256" key="1">
    <source>
        <dbReference type="SAM" id="SignalP"/>
    </source>
</evidence>
<dbReference type="PROSITE" id="PS51257">
    <property type="entry name" value="PROKAR_LIPOPROTEIN"/>
    <property type="match status" value="1"/>
</dbReference>
<sequence length="131" mass="13523" precursor="true">MFRLLSILPMIAAVLACPLVCAEVPAVIGDSESDVVVSKGCCGGCQEESESPQRPEEDCQNCACIGFLEAPGTFIHDMGTVAPADVVVDAAIRVSGVECSVASRARPPGRLLMPDSHGALALRLAVASLTL</sequence>
<name>A0A517Z6J1_9PLAN</name>
<gene>
    <name evidence="2" type="ORF">Mal4_23510</name>
</gene>
<dbReference type="RefSeq" id="WP_145369358.1">
    <property type="nucleotide sequence ID" value="NZ_CP036275.1"/>
</dbReference>
<keyword evidence="1" id="KW-0732">Signal</keyword>
<dbReference type="AlphaFoldDB" id="A0A517Z6J1"/>